<evidence type="ECO:0000313" key="2">
    <source>
        <dbReference type="EnsemblPlants" id="Bo7g075940.1"/>
    </source>
</evidence>
<keyword evidence="1" id="KW-1133">Transmembrane helix</keyword>
<keyword evidence="1" id="KW-0472">Membrane</keyword>
<proteinExistence type="predicted"/>
<keyword evidence="1" id="KW-0812">Transmembrane</keyword>
<name>A0A0D3D9N4_BRAOL</name>
<evidence type="ECO:0000256" key="1">
    <source>
        <dbReference type="SAM" id="Phobius"/>
    </source>
</evidence>
<keyword evidence="3" id="KW-1185">Reference proteome</keyword>
<evidence type="ECO:0000313" key="3">
    <source>
        <dbReference type="Proteomes" id="UP000032141"/>
    </source>
</evidence>
<reference evidence="2 3" key="1">
    <citation type="journal article" date="2014" name="Genome Biol.">
        <title>Transcriptome and methylome profiling reveals relics of genome dominance in the mesopolyploid Brassica oleracea.</title>
        <authorList>
            <person name="Parkin I.A."/>
            <person name="Koh C."/>
            <person name="Tang H."/>
            <person name="Robinson S.J."/>
            <person name="Kagale S."/>
            <person name="Clarke W.E."/>
            <person name="Town C.D."/>
            <person name="Nixon J."/>
            <person name="Krishnakumar V."/>
            <person name="Bidwell S.L."/>
            <person name="Denoeud F."/>
            <person name="Belcram H."/>
            <person name="Links M.G."/>
            <person name="Just J."/>
            <person name="Clarke C."/>
            <person name="Bender T."/>
            <person name="Huebert T."/>
            <person name="Mason A.S."/>
            <person name="Pires J.C."/>
            <person name="Barker G."/>
            <person name="Moore J."/>
            <person name="Walley P.G."/>
            <person name="Manoli S."/>
            <person name="Batley J."/>
            <person name="Edwards D."/>
            <person name="Nelson M.N."/>
            <person name="Wang X."/>
            <person name="Paterson A.H."/>
            <person name="King G."/>
            <person name="Bancroft I."/>
            <person name="Chalhoub B."/>
            <person name="Sharpe A.G."/>
        </authorList>
    </citation>
    <scope>NUCLEOTIDE SEQUENCE</scope>
    <source>
        <strain evidence="2 3">cv. TO1000</strain>
    </source>
</reference>
<accession>A0A0D3D9N4</accession>
<dbReference type="EnsemblPlants" id="Bo7g075940.1">
    <property type="protein sequence ID" value="Bo7g075940.1"/>
    <property type="gene ID" value="Bo7g075940"/>
</dbReference>
<dbReference type="HOGENOM" id="CLU_3144833_0_0_1"/>
<dbReference type="Gramene" id="Bo7g075940.1">
    <property type="protein sequence ID" value="Bo7g075940.1"/>
    <property type="gene ID" value="Bo7g075940"/>
</dbReference>
<sequence length="49" mass="5461">MSSFGYGVVAPLICLFSFLTEFLQQWNKGYGAGWELAKDELATQDQQDG</sequence>
<protein>
    <submittedName>
        <fullName evidence="2">Uncharacterized protein</fullName>
    </submittedName>
</protein>
<dbReference type="AlphaFoldDB" id="A0A0D3D9N4"/>
<organism evidence="2 3">
    <name type="scientific">Brassica oleracea var. oleracea</name>
    <dbReference type="NCBI Taxonomy" id="109376"/>
    <lineage>
        <taxon>Eukaryota</taxon>
        <taxon>Viridiplantae</taxon>
        <taxon>Streptophyta</taxon>
        <taxon>Embryophyta</taxon>
        <taxon>Tracheophyta</taxon>
        <taxon>Spermatophyta</taxon>
        <taxon>Magnoliopsida</taxon>
        <taxon>eudicotyledons</taxon>
        <taxon>Gunneridae</taxon>
        <taxon>Pentapetalae</taxon>
        <taxon>rosids</taxon>
        <taxon>malvids</taxon>
        <taxon>Brassicales</taxon>
        <taxon>Brassicaceae</taxon>
        <taxon>Brassiceae</taxon>
        <taxon>Brassica</taxon>
    </lineage>
</organism>
<feature type="transmembrane region" description="Helical" evidence="1">
    <location>
        <begin position="6"/>
        <end position="23"/>
    </location>
</feature>
<reference evidence="2" key="2">
    <citation type="submission" date="2015-03" db="UniProtKB">
        <authorList>
            <consortium name="EnsemblPlants"/>
        </authorList>
    </citation>
    <scope>IDENTIFICATION</scope>
</reference>
<dbReference type="Proteomes" id="UP000032141">
    <property type="component" value="Chromosome C7"/>
</dbReference>